<dbReference type="SUPFAM" id="SSF63817">
    <property type="entry name" value="Sortase"/>
    <property type="match status" value="1"/>
</dbReference>
<dbReference type="InterPro" id="IPR013320">
    <property type="entry name" value="ConA-like_dom_sf"/>
</dbReference>
<accession>A0A6I3JFW4</accession>
<sequence length="1105" mass="113842">MIDFRRGTVMTVVGVVAAAGLSVTGASRVPAAADPPTGGTTVVTETFTGTSVEDPAWTAQGDACLTGARTAPPAGAAQIPTCAAHRTGPVPGLGVTPGYLQLTDTSTQTAGSVLYNRPIPATAGVTITFDQFQYGGTGADGIGFFLVDGSTDLTETGGAGGSLGYAQRRTQDLNEPGVVGGVLGVGLDAYGNFYDDGEARGAGCPEAQRSPSTAEGAVAPHVITLRGPGEGSTGYCYLASTTPANPADPDDPGTTLNGGTGTLRAGTRNASWRQVNITVTPAPNPRVVVQIRHNPGVAGDPWITELDIPAPQGLPSTYKFGLSGSTGGLTDVHLIRNAVVRSVNPLAALQLEKQVDRAAGTLPAIITAGTVIPYQYTVTNAGQEDLSALSIADDTIDGPITCEATTLTPAPAPGSTTVCRGTYTVTAADVEAGEVVNIATATARNPDDDPVTSPEATVTVPLVSRLDLDKSVVTPAPYEDGQEVEYLYTVTNTGGSTITNLAVTDDRVTSEALLCAVNVLAPGASTTCTGTYTVDVTQTDPSGSIVNTAVATGDTPAGQEVTSPEAQASIGINTDIAVTKTVDDPQPSLGDTVTFTVTATNNGPAIASDVVITDQLPDGLTLLTSSTAGTQPSTYAAGSGAWSIPALAVGNSVELTITARVDTVGPLANTASLASLAQIDINPANDTDTATLNGVENPALEIRKTARPRSVSAAGQRIRYTFRVTNTGDVPLSAVEILEDRFTGAGELPTPTCPPSASSLAPGASIRCTTVYVVTAADLSAGRLRNVARATGDDPLGEPTSSPPDGAVVEVEPPPAQPAIRTRTSDKRVRPGERFYDRVRLTGLARGTSVPATARLHGPFASRAAATCRPSTVARTVRWRAGSGWSRTPAVRIAAPGVYTWRVTTRATSANRSATSRCGLAAETTTVAKPSYGVPVVNGGFSGILPGAGLERGVPTRVRARGFGLDAPVVPTAVVRGEMRLSGNVGVTSWLRRSARYGDTIGATVVAGHVSDRSDRPGAMWGLRRAERGQVVTVARGSRTYRYRVVRTATYERTRRLPRRFFSTTGAHRLVLISCSDRVVNSAGRFHYTKSKVVVAVPVRARKNG</sequence>
<dbReference type="Gene3D" id="2.60.40.740">
    <property type="match status" value="1"/>
</dbReference>
<protein>
    <submittedName>
        <fullName evidence="4">DUF11 domain-containing protein</fullName>
    </submittedName>
</protein>
<feature type="domain" description="DUF7507" evidence="3">
    <location>
        <begin position="466"/>
        <end position="563"/>
    </location>
</feature>
<keyword evidence="5" id="KW-1185">Reference proteome</keyword>
<dbReference type="EMBL" id="WLCI01000019">
    <property type="protein sequence ID" value="MTB97031.1"/>
    <property type="molecule type" value="Genomic_DNA"/>
</dbReference>
<dbReference type="InterPro" id="IPR042001">
    <property type="entry name" value="Sortase_F"/>
</dbReference>
<proteinExistence type="predicted"/>
<dbReference type="PANTHER" id="PTHR34819">
    <property type="entry name" value="LARGE CYSTEINE-RICH PERIPLASMIC PROTEIN OMCB"/>
    <property type="match status" value="1"/>
</dbReference>
<dbReference type="InterPro" id="IPR047589">
    <property type="entry name" value="DUF11_rpt"/>
</dbReference>
<evidence type="ECO:0000313" key="4">
    <source>
        <dbReference type="EMBL" id="MTB97031.1"/>
    </source>
</evidence>
<comment type="caution">
    <text evidence="4">The sequence shown here is derived from an EMBL/GenBank/DDBJ whole genome shotgun (WGS) entry which is preliminary data.</text>
</comment>
<feature type="domain" description="DUF7507" evidence="3">
    <location>
        <begin position="348"/>
        <end position="453"/>
    </location>
</feature>
<reference evidence="4 5" key="1">
    <citation type="submission" date="2019-10" db="EMBL/GenBank/DDBJ databases">
        <title>Nocardioides novel species isolated from the excrement of Marmot.</title>
        <authorList>
            <person name="Zhang G."/>
        </authorList>
    </citation>
    <scope>NUCLEOTIDE SEQUENCE [LARGE SCALE GENOMIC DNA]</scope>
    <source>
        <strain evidence="5">zg-579</strain>
    </source>
</reference>
<feature type="domain" description="DUF11" evidence="2">
    <location>
        <begin position="575"/>
        <end position="692"/>
    </location>
</feature>
<evidence type="ECO:0000256" key="1">
    <source>
        <dbReference type="SAM" id="MobiDB-lite"/>
    </source>
</evidence>
<name>A0A6I3JFW4_9ACTN</name>
<dbReference type="SUPFAM" id="SSF49899">
    <property type="entry name" value="Concanavalin A-like lectins/glucanases"/>
    <property type="match status" value="1"/>
</dbReference>
<dbReference type="InterPro" id="IPR001434">
    <property type="entry name" value="OmcB-like_DUF11"/>
</dbReference>
<dbReference type="CDD" id="cd05829">
    <property type="entry name" value="Sortase_F"/>
    <property type="match status" value="1"/>
</dbReference>
<dbReference type="Gene3D" id="2.40.260.10">
    <property type="entry name" value="Sortase"/>
    <property type="match status" value="1"/>
</dbReference>
<dbReference type="InterPro" id="IPR023365">
    <property type="entry name" value="Sortase_dom-sf"/>
</dbReference>
<dbReference type="InterPro" id="IPR055354">
    <property type="entry name" value="DUF7507"/>
</dbReference>
<dbReference type="InterPro" id="IPR051172">
    <property type="entry name" value="Chlamydia_OmcB"/>
</dbReference>
<dbReference type="Pfam" id="PF01345">
    <property type="entry name" value="DUF11"/>
    <property type="match status" value="1"/>
</dbReference>
<evidence type="ECO:0000259" key="2">
    <source>
        <dbReference type="Pfam" id="PF01345"/>
    </source>
</evidence>
<dbReference type="PANTHER" id="PTHR34819:SF3">
    <property type="entry name" value="CELL SURFACE PROTEIN"/>
    <property type="match status" value="1"/>
</dbReference>
<organism evidence="4 5">
    <name type="scientific">Nocardioides marmotae</name>
    <dbReference type="NCBI Taxonomy" id="2663857"/>
    <lineage>
        <taxon>Bacteria</taxon>
        <taxon>Bacillati</taxon>
        <taxon>Actinomycetota</taxon>
        <taxon>Actinomycetes</taxon>
        <taxon>Propionibacteriales</taxon>
        <taxon>Nocardioidaceae</taxon>
        <taxon>Nocardioides</taxon>
    </lineage>
</organism>
<evidence type="ECO:0000313" key="5">
    <source>
        <dbReference type="Proteomes" id="UP000433406"/>
    </source>
</evidence>
<feature type="domain" description="DUF7507" evidence="3">
    <location>
        <begin position="697"/>
        <end position="802"/>
    </location>
</feature>
<evidence type="ECO:0000259" key="3">
    <source>
        <dbReference type="Pfam" id="PF24346"/>
    </source>
</evidence>
<dbReference type="RefSeq" id="WP_154616783.1">
    <property type="nucleotide sequence ID" value="NZ_CP053660.1"/>
</dbReference>
<dbReference type="NCBIfam" id="TIGR01451">
    <property type="entry name" value="B_ant_repeat"/>
    <property type="match status" value="1"/>
</dbReference>
<dbReference type="Gene3D" id="2.60.120.200">
    <property type="match status" value="1"/>
</dbReference>
<dbReference type="AlphaFoldDB" id="A0A6I3JFW4"/>
<dbReference type="Pfam" id="PF24346">
    <property type="entry name" value="DUF7507"/>
    <property type="match status" value="3"/>
</dbReference>
<gene>
    <name evidence="4" type="ORF">GGQ22_18315</name>
</gene>
<dbReference type="Proteomes" id="UP000433406">
    <property type="component" value="Unassembled WGS sequence"/>
</dbReference>
<feature type="region of interest" description="Disordered" evidence="1">
    <location>
        <begin position="790"/>
        <end position="831"/>
    </location>
</feature>